<dbReference type="InterPro" id="IPR053015">
    <property type="entry name" value="PH_domain-containing_M2"/>
</dbReference>
<organism evidence="4 5">
    <name type="scientific">Armadillidium nasatum</name>
    <dbReference type="NCBI Taxonomy" id="96803"/>
    <lineage>
        <taxon>Eukaryota</taxon>
        <taxon>Metazoa</taxon>
        <taxon>Ecdysozoa</taxon>
        <taxon>Arthropoda</taxon>
        <taxon>Crustacea</taxon>
        <taxon>Multicrustacea</taxon>
        <taxon>Malacostraca</taxon>
        <taxon>Eumalacostraca</taxon>
        <taxon>Peracarida</taxon>
        <taxon>Isopoda</taxon>
        <taxon>Oniscidea</taxon>
        <taxon>Crinocheta</taxon>
        <taxon>Armadillidiidae</taxon>
        <taxon>Armadillidium</taxon>
    </lineage>
</organism>
<dbReference type="InterPro" id="IPR011993">
    <property type="entry name" value="PH-like_dom_sf"/>
</dbReference>
<accession>A0A5N5T6Y6</accession>
<dbReference type="PANTHER" id="PTHR46556:SF1">
    <property type="entry name" value="PLECKSTRIN HOMOLOGY DOMAIN-CONTAINING FAMILY M MEMBER 2"/>
    <property type="match status" value="1"/>
</dbReference>
<comment type="subcellular location">
    <subcellularLocation>
        <location evidence="1">Cytoplasm</location>
    </subcellularLocation>
</comment>
<dbReference type="GO" id="GO:0010008">
    <property type="term" value="C:endosome membrane"/>
    <property type="evidence" value="ECO:0007669"/>
    <property type="project" value="TreeGrafter"/>
</dbReference>
<sequence>MESNLICKNEEPCPKMKDLNFEPKSFCSCIKEKSFNFTLEDLEDKRWQLINLQRVIVGLRQLQHKKRMTDAKQMKLAMKSKGRFIYPDIIITSEMSKSAAYENELVKNELNCFSGNEIKENFQDKFQECESKARRFFKTSEETLYKIFEIRIGHLVGANTCAFAIISSDALYVVEENFLTKLDEVLHENIDLILVGESERWVAILSKDLYSNTVGNECKREASFIQLDTGDSFLTRNIIKYLEMAIRRRLIALSIIIKKPDCQVRNGKLSVNSVCAASLAHPSFASRRIRFSYGRWLESLLPSVIPWSKQEVYYIENWLMEKLKIKKRPRVLACWLVFWENGSEFLCEKETQTCPSPCLDGGGMLYRFNDSCDKLPHTVYKIKDFCGCRRLSSHARPHSFELLKLDGYSIALAAPNEDTASQWLQCFLKIIGTSDDYNWEECVKLKPCQVIQTTESLILSYQENSKAILSLKDDVESIIPMKKDLKKRSVNLSSSQDQTTKINLRRMFSNGKMIPKLPSSTQAHN</sequence>
<dbReference type="Gene3D" id="2.30.29.30">
    <property type="entry name" value="Pleckstrin-homology domain (PH domain)/Phosphotyrosine-binding domain (PTB)"/>
    <property type="match status" value="1"/>
</dbReference>
<dbReference type="Proteomes" id="UP000326759">
    <property type="component" value="Unassembled WGS sequence"/>
</dbReference>
<gene>
    <name evidence="4" type="ORF">Anas_12701</name>
</gene>
<proteinExistence type="predicted"/>
<evidence type="ECO:0000313" key="4">
    <source>
        <dbReference type="EMBL" id="KAB7500770.1"/>
    </source>
</evidence>
<name>A0A5N5T6Y6_9CRUS</name>
<reference evidence="4 5" key="1">
    <citation type="journal article" date="2019" name="PLoS Biol.">
        <title>Sex chromosomes control vertical transmission of feminizing Wolbachia symbionts in an isopod.</title>
        <authorList>
            <person name="Becking T."/>
            <person name="Chebbi M.A."/>
            <person name="Giraud I."/>
            <person name="Moumen B."/>
            <person name="Laverre T."/>
            <person name="Caubet Y."/>
            <person name="Peccoud J."/>
            <person name="Gilbert C."/>
            <person name="Cordaux R."/>
        </authorList>
    </citation>
    <scope>NUCLEOTIDE SEQUENCE [LARGE SCALE GENOMIC DNA]</scope>
    <source>
        <strain evidence="4">ANa2</strain>
        <tissue evidence="4">Whole body excluding digestive tract and cuticle</tissue>
    </source>
</reference>
<dbReference type="GO" id="GO:0007030">
    <property type="term" value="P:Golgi organization"/>
    <property type="evidence" value="ECO:0007669"/>
    <property type="project" value="TreeGrafter"/>
</dbReference>
<dbReference type="EMBL" id="SEYY01012721">
    <property type="protein sequence ID" value="KAB7500770.1"/>
    <property type="molecule type" value="Genomic_DNA"/>
</dbReference>
<dbReference type="GO" id="GO:0019894">
    <property type="term" value="F:kinesin binding"/>
    <property type="evidence" value="ECO:0007669"/>
    <property type="project" value="TreeGrafter"/>
</dbReference>
<dbReference type="AlphaFoldDB" id="A0A5N5T6Y6"/>
<evidence type="ECO:0000259" key="3">
    <source>
        <dbReference type="Pfam" id="PF23142"/>
    </source>
</evidence>
<feature type="domain" description="PLEKHM2 PH" evidence="3">
    <location>
        <begin position="137"/>
        <end position="249"/>
    </location>
</feature>
<keyword evidence="2" id="KW-0963">Cytoplasm</keyword>
<dbReference type="Pfam" id="PF23142">
    <property type="entry name" value="PH_PLEKHM2"/>
    <property type="match status" value="1"/>
</dbReference>
<dbReference type="PANTHER" id="PTHR46556">
    <property type="entry name" value="PLECKSTRIN HOMOLOGY DOMAIN-CONTAINING FAMILY M MEMBER 2"/>
    <property type="match status" value="1"/>
</dbReference>
<dbReference type="SUPFAM" id="SSF50729">
    <property type="entry name" value="PH domain-like"/>
    <property type="match status" value="1"/>
</dbReference>
<dbReference type="GO" id="GO:0032418">
    <property type="term" value="P:lysosome localization"/>
    <property type="evidence" value="ECO:0007669"/>
    <property type="project" value="TreeGrafter"/>
</dbReference>
<dbReference type="GO" id="GO:0032880">
    <property type="term" value="P:regulation of protein localization"/>
    <property type="evidence" value="ECO:0007669"/>
    <property type="project" value="TreeGrafter"/>
</dbReference>
<evidence type="ECO:0000256" key="1">
    <source>
        <dbReference type="ARBA" id="ARBA00004496"/>
    </source>
</evidence>
<comment type="caution">
    <text evidence="4">The sequence shown here is derived from an EMBL/GenBank/DDBJ whole genome shotgun (WGS) entry which is preliminary data.</text>
</comment>
<dbReference type="OrthoDB" id="9983817at2759"/>
<protein>
    <recommendedName>
        <fullName evidence="3">PLEKHM2 PH domain-containing protein</fullName>
    </recommendedName>
</protein>
<dbReference type="InterPro" id="IPR057288">
    <property type="entry name" value="PH_PLEKHM2"/>
</dbReference>
<evidence type="ECO:0000256" key="2">
    <source>
        <dbReference type="ARBA" id="ARBA00022490"/>
    </source>
</evidence>
<evidence type="ECO:0000313" key="5">
    <source>
        <dbReference type="Proteomes" id="UP000326759"/>
    </source>
</evidence>
<keyword evidence="5" id="KW-1185">Reference proteome</keyword>